<keyword evidence="4" id="KW-0808">Transferase</keyword>
<comment type="caution">
    <text evidence="13">The sequence shown here is derived from an EMBL/GenBank/DDBJ whole genome shotgun (WGS) entry which is preliminary data.</text>
</comment>
<feature type="binding site" evidence="10">
    <location>
        <position position="39"/>
    </location>
    <ligand>
        <name>ATP</name>
        <dbReference type="ChEBI" id="CHEBI:30616"/>
    </ligand>
</feature>
<evidence type="ECO:0000313" key="13">
    <source>
        <dbReference type="EMBL" id="KAK9703134.1"/>
    </source>
</evidence>
<dbReference type="SUPFAM" id="SSF56112">
    <property type="entry name" value="Protein kinase-like (PK-like)"/>
    <property type="match status" value="1"/>
</dbReference>
<dbReference type="PROSITE" id="PS50032">
    <property type="entry name" value="KA1"/>
    <property type="match status" value="1"/>
</dbReference>
<dbReference type="PROSITE" id="PS00107">
    <property type="entry name" value="PROTEIN_KINASE_ATP"/>
    <property type="match status" value="1"/>
</dbReference>
<evidence type="ECO:0000313" key="14">
    <source>
        <dbReference type="Proteomes" id="UP001458880"/>
    </source>
</evidence>
<dbReference type="InterPro" id="IPR011009">
    <property type="entry name" value="Kinase-like_dom_sf"/>
</dbReference>
<dbReference type="PANTHER" id="PTHR24346">
    <property type="entry name" value="MAP/MICROTUBULE AFFINITY-REGULATING KINASE"/>
    <property type="match status" value="1"/>
</dbReference>
<dbReference type="InterPro" id="IPR001772">
    <property type="entry name" value="KA1_dom"/>
</dbReference>
<dbReference type="FunFam" id="1.10.510.10:FF:000271">
    <property type="entry name" value="Non-specific serine/threonine protein kinase"/>
    <property type="match status" value="1"/>
</dbReference>
<dbReference type="PROSITE" id="PS50011">
    <property type="entry name" value="PROTEIN_KINASE_DOM"/>
    <property type="match status" value="1"/>
</dbReference>
<evidence type="ECO:0000256" key="2">
    <source>
        <dbReference type="ARBA" id="ARBA00012513"/>
    </source>
</evidence>
<dbReference type="Gene3D" id="1.10.510.10">
    <property type="entry name" value="Transferase(Phosphotransferase) domain 1"/>
    <property type="match status" value="1"/>
</dbReference>
<dbReference type="InterPro" id="IPR008271">
    <property type="entry name" value="Ser/Thr_kinase_AS"/>
</dbReference>
<proteinExistence type="inferred from homology"/>
<name>A0AAW1JIG8_POPJA</name>
<dbReference type="CDD" id="cd14341">
    <property type="entry name" value="UBA_MELK"/>
    <property type="match status" value="1"/>
</dbReference>
<dbReference type="PROSITE" id="PS00108">
    <property type="entry name" value="PROTEIN_KINASE_ST"/>
    <property type="match status" value="1"/>
</dbReference>
<dbReference type="Proteomes" id="UP001458880">
    <property type="component" value="Unassembled WGS sequence"/>
</dbReference>
<dbReference type="GO" id="GO:0005737">
    <property type="term" value="C:cytoplasm"/>
    <property type="evidence" value="ECO:0007669"/>
    <property type="project" value="TreeGrafter"/>
</dbReference>
<dbReference type="EC" id="2.7.11.1" evidence="2"/>
<evidence type="ECO:0000256" key="9">
    <source>
        <dbReference type="ARBA" id="ARBA00048679"/>
    </source>
</evidence>
<keyword evidence="3" id="KW-0723">Serine/threonine-protein kinase</keyword>
<feature type="domain" description="KA1" evidence="12">
    <location>
        <begin position="550"/>
        <end position="606"/>
    </location>
</feature>
<dbReference type="GO" id="GO:0005524">
    <property type="term" value="F:ATP binding"/>
    <property type="evidence" value="ECO:0007669"/>
    <property type="project" value="UniProtKB-UniRule"/>
</dbReference>
<dbReference type="PANTHER" id="PTHR24346:SF30">
    <property type="entry name" value="MATERNAL EMBRYONIC LEUCINE ZIPPER KINASE"/>
    <property type="match status" value="1"/>
</dbReference>
<dbReference type="CDD" id="cd12198">
    <property type="entry name" value="MELK_C"/>
    <property type="match status" value="1"/>
</dbReference>
<evidence type="ECO:0000256" key="6">
    <source>
        <dbReference type="ARBA" id="ARBA00022777"/>
    </source>
</evidence>
<evidence type="ECO:0000256" key="5">
    <source>
        <dbReference type="ARBA" id="ARBA00022741"/>
    </source>
</evidence>
<evidence type="ECO:0000256" key="3">
    <source>
        <dbReference type="ARBA" id="ARBA00022527"/>
    </source>
</evidence>
<dbReference type="InterPro" id="IPR000719">
    <property type="entry name" value="Prot_kinase_dom"/>
</dbReference>
<comment type="similarity">
    <text evidence="1">Belongs to the protein kinase superfamily. CAMK Ser/Thr protein kinase family. SNF1 subfamily.</text>
</comment>
<dbReference type="SUPFAM" id="SSF103243">
    <property type="entry name" value="KA1-like"/>
    <property type="match status" value="1"/>
</dbReference>
<dbReference type="FunFam" id="3.30.200.20:FF:000003">
    <property type="entry name" value="Non-specific serine/threonine protein kinase"/>
    <property type="match status" value="1"/>
</dbReference>
<keyword evidence="5 10" id="KW-0547">Nucleotide-binding</keyword>
<dbReference type="EMBL" id="JASPKY010000375">
    <property type="protein sequence ID" value="KAK9703134.1"/>
    <property type="molecule type" value="Genomic_DNA"/>
</dbReference>
<accession>A0AAW1JIG8</accession>
<evidence type="ECO:0000259" key="12">
    <source>
        <dbReference type="PROSITE" id="PS50032"/>
    </source>
</evidence>
<dbReference type="Pfam" id="PF00069">
    <property type="entry name" value="Pkinase"/>
    <property type="match status" value="1"/>
</dbReference>
<dbReference type="GO" id="GO:0004674">
    <property type="term" value="F:protein serine/threonine kinase activity"/>
    <property type="evidence" value="ECO:0007669"/>
    <property type="project" value="UniProtKB-KW"/>
</dbReference>
<evidence type="ECO:0000259" key="11">
    <source>
        <dbReference type="PROSITE" id="PS50011"/>
    </source>
</evidence>
<dbReference type="InterPro" id="IPR028375">
    <property type="entry name" value="KA1/Ssp2_C"/>
</dbReference>
<dbReference type="SMART" id="SM00220">
    <property type="entry name" value="S_TKc"/>
    <property type="match status" value="1"/>
</dbReference>
<evidence type="ECO:0000256" key="7">
    <source>
        <dbReference type="ARBA" id="ARBA00022840"/>
    </source>
</evidence>
<dbReference type="Pfam" id="PF02149">
    <property type="entry name" value="KA1"/>
    <property type="match status" value="1"/>
</dbReference>
<evidence type="ECO:0000256" key="8">
    <source>
        <dbReference type="ARBA" id="ARBA00047899"/>
    </source>
</evidence>
<comment type="catalytic activity">
    <reaction evidence="8">
        <text>L-threonyl-[protein] + ATP = O-phospho-L-threonyl-[protein] + ADP + H(+)</text>
        <dbReference type="Rhea" id="RHEA:46608"/>
        <dbReference type="Rhea" id="RHEA-COMP:11060"/>
        <dbReference type="Rhea" id="RHEA-COMP:11605"/>
        <dbReference type="ChEBI" id="CHEBI:15378"/>
        <dbReference type="ChEBI" id="CHEBI:30013"/>
        <dbReference type="ChEBI" id="CHEBI:30616"/>
        <dbReference type="ChEBI" id="CHEBI:61977"/>
        <dbReference type="ChEBI" id="CHEBI:456216"/>
        <dbReference type="EC" id="2.7.11.1"/>
    </reaction>
</comment>
<dbReference type="GO" id="GO:0035556">
    <property type="term" value="P:intracellular signal transduction"/>
    <property type="evidence" value="ECO:0007669"/>
    <property type="project" value="TreeGrafter"/>
</dbReference>
<evidence type="ECO:0000256" key="4">
    <source>
        <dbReference type="ARBA" id="ARBA00022679"/>
    </source>
</evidence>
<dbReference type="AlphaFoldDB" id="A0AAW1JIG8"/>
<feature type="domain" description="Protein kinase" evidence="11">
    <location>
        <begin position="10"/>
        <end position="262"/>
    </location>
</feature>
<comment type="catalytic activity">
    <reaction evidence="9">
        <text>L-seryl-[protein] + ATP = O-phospho-L-seryl-[protein] + ADP + H(+)</text>
        <dbReference type="Rhea" id="RHEA:17989"/>
        <dbReference type="Rhea" id="RHEA-COMP:9863"/>
        <dbReference type="Rhea" id="RHEA-COMP:11604"/>
        <dbReference type="ChEBI" id="CHEBI:15378"/>
        <dbReference type="ChEBI" id="CHEBI:29999"/>
        <dbReference type="ChEBI" id="CHEBI:30616"/>
        <dbReference type="ChEBI" id="CHEBI:83421"/>
        <dbReference type="ChEBI" id="CHEBI:456216"/>
        <dbReference type="EC" id="2.7.11.1"/>
    </reaction>
</comment>
<dbReference type="InterPro" id="IPR017441">
    <property type="entry name" value="Protein_kinase_ATP_BS"/>
</dbReference>
<gene>
    <name evidence="13" type="ORF">QE152_g29478</name>
</gene>
<keyword evidence="6 13" id="KW-0418">Kinase</keyword>
<dbReference type="Gene3D" id="3.30.310.80">
    <property type="entry name" value="Kinase associated domain 1, KA1"/>
    <property type="match status" value="1"/>
</dbReference>
<organism evidence="13 14">
    <name type="scientific">Popillia japonica</name>
    <name type="common">Japanese beetle</name>
    <dbReference type="NCBI Taxonomy" id="7064"/>
    <lineage>
        <taxon>Eukaryota</taxon>
        <taxon>Metazoa</taxon>
        <taxon>Ecdysozoa</taxon>
        <taxon>Arthropoda</taxon>
        <taxon>Hexapoda</taxon>
        <taxon>Insecta</taxon>
        <taxon>Pterygota</taxon>
        <taxon>Neoptera</taxon>
        <taxon>Endopterygota</taxon>
        <taxon>Coleoptera</taxon>
        <taxon>Polyphaga</taxon>
        <taxon>Scarabaeiformia</taxon>
        <taxon>Scarabaeidae</taxon>
        <taxon>Rutelinae</taxon>
        <taxon>Popillia</taxon>
    </lineage>
</organism>
<protein>
    <recommendedName>
        <fullName evidence="2">non-specific serine/threonine protein kinase</fullName>
        <ecNumber evidence="2">2.7.11.1</ecNumber>
    </recommendedName>
</protein>
<reference evidence="13 14" key="1">
    <citation type="journal article" date="2024" name="BMC Genomics">
        <title>De novo assembly and annotation of Popillia japonica's genome with initial clues to its potential as an invasive pest.</title>
        <authorList>
            <person name="Cucini C."/>
            <person name="Boschi S."/>
            <person name="Funari R."/>
            <person name="Cardaioli E."/>
            <person name="Iannotti N."/>
            <person name="Marturano G."/>
            <person name="Paoli F."/>
            <person name="Bruttini M."/>
            <person name="Carapelli A."/>
            <person name="Frati F."/>
            <person name="Nardi F."/>
        </authorList>
    </citation>
    <scope>NUCLEOTIDE SEQUENCE [LARGE SCALE GENOMIC DNA]</scope>
    <source>
        <strain evidence="13">DMR45628</strain>
    </source>
</reference>
<sequence length="616" mass="69797">MRYDVLRGFYEVEKTIGCGGFAKVKLGTHIATGEKVAIKIMDKASLNDDLPRIKLELRALKSLSHQHICKLYQVIETDQHYFIIMEYCSGGELFDHIVEKNRLTESESRMFFRQILSAVAYLHSLGYAHRDLKPENILLDKNKNLKLIDFGLCAHPEGGIRSPLFTSCGSPTYAAPELVLGKQYLGPEVDVWAMGILLYALMAGFLPFDENNIHGLYKKILSGKYEEPSFMSLESKNLIKQMLQVDPKRRITVTELLAHPWITLALARYHDVSLEEMWKYLKRWKYDYDTATYLLLLIRKKRGSALKFNSAAVKNSITANSVEAQTNVKVHITDIEANKIVCLPNIIHEVNEEPQSNTRKHTFSITRGIYDKIEVMENNTVNSLTPHNIINRKGQKRIRSPDIDCDCSPIPIKKPAISSKTPERTGNPCCESSGSARKVLDSIEKSLHRVRNVLTPKKSCAANVFQPVILNSKDLLNVSTTQYSDPEYVISQLFNALAKKNIHCERKGFRLRGKMEPTSLSGFGGCSFELEICYLPDLNPPQIDKTPTKSILKNSALKYNTPVQYKKTHHDKNSCTAKVGIRRKRLKGNSWCYKKVCEEVLALTSSNLKQPIESSV</sequence>
<keyword evidence="14" id="KW-1185">Reference proteome</keyword>
<keyword evidence="7 10" id="KW-0067">ATP-binding</keyword>
<evidence type="ECO:0000256" key="10">
    <source>
        <dbReference type="PROSITE-ProRule" id="PRU10141"/>
    </source>
</evidence>
<evidence type="ECO:0000256" key="1">
    <source>
        <dbReference type="ARBA" id="ARBA00006234"/>
    </source>
</evidence>